<keyword evidence="2 4" id="KW-0560">Oxidoreductase</keyword>
<evidence type="ECO:0000313" key="7">
    <source>
        <dbReference type="EMBL" id="PSL06015.1"/>
    </source>
</evidence>
<evidence type="ECO:0000256" key="2">
    <source>
        <dbReference type="ARBA" id="ARBA00023002"/>
    </source>
</evidence>
<evidence type="ECO:0000256" key="4">
    <source>
        <dbReference type="RuleBase" id="RU003719"/>
    </source>
</evidence>
<dbReference type="PANTHER" id="PTHR42789:SF1">
    <property type="entry name" value="D-ISOMER SPECIFIC 2-HYDROXYACID DEHYDROGENASE FAMILY PROTEIN (AFU_ORTHOLOGUE AFUA_6G10090)"/>
    <property type="match status" value="1"/>
</dbReference>
<dbReference type="InterPro" id="IPR006140">
    <property type="entry name" value="D-isomer_DH_NAD-bd"/>
</dbReference>
<dbReference type="CDD" id="cd12167">
    <property type="entry name" value="2-Hacid_dh_8"/>
    <property type="match status" value="1"/>
</dbReference>
<organism evidence="7 8">
    <name type="scientific">Haloactinopolyspora alba</name>
    <dbReference type="NCBI Taxonomy" id="648780"/>
    <lineage>
        <taxon>Bacteria</taxon>
        <taxon>Bacillati</taxon>
        <taxon>Actinomycetota</taxon>
        <taxon>Actinomycetes</taxon>
        <taxon>Jiangellales</taxon>
        <taxon>Jiangellaceae</taxon>
        <taxon>Haloactinopolyspora</taxon>
    </lineage>
</organism>
<dbReference type="EMBL" id="PYGE01000003">
    <property type="protein sequence ID" value="PSL06015.1"/>
    <property type="molecule type" value="Genomic_DNA"/>
</dbReference>
<comment type="caution">
    <text evidence="7">The sequence shown here is derived from an EMBL/GenBank/DDBJ whole genome shotgun (WGS) entry which is preliminary data.</text>
</comment>
<dbReference type="OrthoDB" id="117809at2"/>
<sequence>MHLAETQIESGAAVQRSDEISPSQGWSAVLCVAEPERGAFFPASTLQRLEARCDVRIVDRQVLDSAHGFAQSFDGVQIAITSWGFPSLSAERLVLAPQLRLVTHTGSSVKFLVTDEFWTSGVRISQAGAAMAASVAELSLAFTLALLRRIPEQDHALHDGSEWQVARTARRGVEIAGARVGVVGASRTGRSYVERCQALGADVLVHDPYLRHDDPLSDRSATLESLLASCDVVAIHAPLTEESKGMLGRGQLASIRDGGVVVNTARSPLVDMDALYDEAASGRLDVALDVFDVEPLPPDDRWRALPNVLLTPHLGGASVQSRLRAGQIVVSEIERFISGRALEHEVHRPALERIG</sequence>
<dbReference type="PROSITE" id="PS00670">
    <property type="entry name" value="D_2_HYDROXYACID_DH_2"/>
    <property type="match status" value="1"/>
</dbReference>
<dbReference type="InterPro" id="IPR029753">
    <property type="entry name" value="D-isomer_DH_CS"/>
</dbReference>
<dbReference type="Gene3D" id="3.40.50.720">
    <property type="entry name" value="NAD(P)-binding Rossmann-like Domain"/>
    <property type="match status" value="2"/>
</dbReference>
<proteinExistence type="inferred from homology"/>
<dbReference type="PANTHER" id="PTHR42789">
    <property type="entry name" value="D-ISOMER SPECIFIC 2-HYDROXYACID DEHYDROGENASE FAMILY PROTEIN (AFU_ORTHOLOGUE AFUA_6G10090)"/>
    <property type="match status" value="1"/>
</dbReference>
<dbReference type="InterPro" id="IPR050857">
    <property type="entry name" value="D-2-hydroxyacid_DH"/>
</dbReference>
<feature type="domain" description="D-isomer specific 2-hydroxyacid dehydrogenase catalytic" evidence="5">
    <location>
        <begin position="44"/>
        <end position="346"/>
    </location>
</feature>
<dbReference type="Proteomes" id="UP000243528">
    <property type="component" value="Unassembled WGS sequence"/>
</dbReference>
<accession>A0A2P8E979</accession>
<dbReference type="SUPFAM" id="SSF52283">
    <property type="entry name" value="Formate/glycerate dehydrogenase catalytic domain-like"/>
    <property type="match status" value="1"/>
</dbReference>
<protein>
    <submittedName>
        <fullName evidence="7">Phosphoglycerate dehydrogenase-like enzyme</fullName>
    </submittedName>
</protein>
<dbReference type="InterPro" id="IPR006139">
    <property type="entry name" value="D-isomer_2_OHA_DH_cat_dom"/>
</dbReference>
<dbReference type="SUPFAM" id="SSF51735">
    <property type="entry name" value="NAD(P)-binding Rossmann-fold domains"/>
    <property type="match status" value="1"/>
</dbReference>
<evidence type="ECO:0000259" key="6">
    <source>
        <dbReference type="Pfam" id="PF02826"/>
    </source>
</evidence>
<evidence type="ECO:0000256" key="1">
    <source>
        <dbReference type="ARBA" id="ARBA00005854"/>
    </source>
</evidence>
<feature type="domain" description="D-isomer specific 2-hydroxyacid dehydrogenase NAD-binding" evidence="6">
    <location>
        <begin position="141"/>
        <end position="315"/>
    </location>
</feature>
<name>A0A2P8E979_9ACTN</name>
<comment type="similarity">
    <text evidence="1 4">Belongs to the D-isomer specific 2-hydroxyacid dehydrogenase family.</text>
</comment>
<dbReference type="AlphaFoldDB" id="A0A2P8E979"/>
<keyword evidence="8" id="KW-1185">Reference proteome</keyword>
<dbReference type="Pfam" id="PF02826">
    <property type="entry name" value="2-Hacid_dh_C"/>
    <property type="match status" value="1"/>
</dbReference>
<dbReference type="GO" id="GO:0016616">
    <property type="term" value="F:oxidoreductase activity, acting on the CH-OH group of donors, NAD or NADP as acceptor"/>
    <property type="evidence" value="ECO:0007669"/>
    <property type="project" value="InterPro"/>
</dbReference>
<evidence type="ECO:0000259" key="5">
    <source>
        <dbReference type="Pfam" id="PF00389"/>
    </source>
</evidence>
<keyword evidence="3" id="KW-0520">NAD</keyword>
<evidence type="ECO:0000256" key="3">
    <source>
        <dbReference type="ARBA" id="ARBA00023027"/>
    </source>
</evidence>
<dbReference type="GO" id="GO:0051287">
    <property type="term" value="F:NAD binding"/>
    <property type="evidence" value="ECO:0007669"/>
    <property type="project" value="InterPro"/>
</dbReference>
<evidence type="ECO:0000313" key="8">
    <source>
        <dbReference type="Proteomes" id="UP000243528"/>
    </source>
</evidence>
<reference evidence="7 8" key="1">
    <citation type="submission" date="2018-03" db="EMBL/GenBank/DDBJ databases">
        <title>Genomic Encyclopedia of Archaeal and Bacterial Type Strains, Phase II (KMG-II): from individual species to whole genera.</title>
        <authorList>
            <person name="Goeker M."/>
        </authorList>
    </citation>
    <scope>NUCLEOTIDE SEQUENCE [LARGE SCALE GENOMIC DNA]</scope>
    <source>
        <strain evidence="7 8">DSM 45211</strain>
    </source>
</reference>
<dbReference type="InterPro" id="IPR036291">
    <property type="entry name" value="NAD(P)-bd_dom_sf"/>
</dbReference>
<gene>
    <name evidence="7" type="ORF">CLV30_103169</name>
</gene>
<dbReference type="Pfam" id="PF00389">
    <property type="entry name" value="2-Hacid_dh"/>
    <property type="match status" value="1"/>
</dbReference>